<reference evidence="4 5" key="1">
    <citation type="journal article" date="2020" name="Cell Host Microbe">
        <title>Functional and Genomic Variation between Human-Derived Isolates of Lachnospiraceae Reveals Inter- and Intra-Species Diversity.</title>
        <authorList>
            <person name="Sorbara M.T."/>
            <person name="Littmann E.R."/>
            <person name="Fontana E."/>
            <person name="Moody T.U."/>
            <person name="Kohout C.E."/>
            <person name="Gjonbalaj M."/>
            <person name="Eaton V."/>
            <person name="Seok R."/>
            <person name="Leiner I.M."/>
            <person name="Pamer E.G."/>
        </authorList>
    </citation>
    <scope>NUCLEOTIDE SEQUENCE [LARGE SCALE GENOMIC DNA]</scope>
    <source>
        <strain evidence="4 5">MSK.1.17</strain>
    </source>
</reference>
<evidence type="ECO:0000256" key="1">
    <source>
        <dbReference type="ARBA" id="ARBA00008984"/>
    </source>
</evidence>
<evidence type="ECO:0000313" key="4">
    <source>
        <dbReference type="EMBL" id="NSJ51185.1"/>
    </source>
</evidence>
<dbReference type="Pfam" id="PF01206">
    <property type="entry name" value="TusA"/>
    <property type="match status" value="1"/>
</dbReference>
<proteinExistence type="inferred from homology"/>
<dbReference type="InterPro" id="IPR001455">
    <property type="entry name" value="TusA-like"/>
</dbReference>
<dbReference type="InterPro" id="IPR019870">
    <property type="entry name" value="Se_metab_YedF"/>
</dbReference>
<feature type="region of interest" description="Disordered" evidence="2">
    <location>
        <begin position="71"/>
        <end position="107"/>
    </location>
</feature>
<dbReference type="PROSITE" id="PS01148">
    <property type="entry name" value="UPF0033"/>
    <property type="match status" value="1"/>
</dbReference>
<evidence type="ECO:0000259" key="3">
    <source>
        <dbReference type="PROSITE" id="PS01148"/>
    </source>
</evidence>
<organism evidence="4 5">
    <name type="scientific">Enterocloster aldenensis</name>
    <dbReference type="NCBI Taxonomy" id="358742"/>
    <lineage>
        <taxon>Bacteria</taxon>
        <taxon>Bacillati</taxon>
        <taxon>Bacillota</taxon>
        <taxon>Clostridia</taxon>
        <taxon>Lachnospirales</taxon>
        <taxon>Lachnospiraceae</taxon>
        <taxon>Enterocloster</taxon>
    </lineage>
</organism>
<dbReference type="SUPFAM" id="SSF64307">
    <property type="entry name" value="SirA-like"/>
    <property type="match status" value="1"/>
</dbReference>
<protein>
    <submittedName>
        <fullName evidence="4">Sulfurtransferase-like selenium metabolism protein YedF</fullName>
    </submittedName>
</protein>
<dbReference type="SUPFAM" id="SSF75169">
    <property type="entry name" value="DsrEFH-like"/>
    <property type="match status" value="1"/>
</dbReference>
<dbReference type="InterPro" id="IPR027396">
    <property type="entry name" value="DsrEFH-like"/>
</dbReference>
<dbReference type="Proteomes" id="UP000669239">
    <property type="component" value="Unassembled WGS sequence"/>
</dbReference>
<dbReference type="PANTHER" id="PTHR33279">
    <property type="entry name" value="SULFUR CARRIER PROTEIN YEDF-RELATED"/>
    <property type="match status" value="1"/>
</dbReference>
<comment type="similarity">
    <text evidence="1">Belongs to the sulfur carrier protein TusA family.</text>
</comment>
<accession>A0ABX2HP12</accession>
<dbReference type="EMBL" id="JAAITT010000036">
    <property type="protein sequence ID" value="NSJ51185.1"/>
    <property type="molecule type" value="Genomic_DNA"/>
</dbReference>
<gene>
    <name evidence="4" type="primary">yedF</name>
    <name evidence="4" type="ORF">G5B36_21100</name>
</gene>
<feature type="compositionally biased region" description="Gly residues" evidence="2">
    <location>
        <begin position="83"/>
        <end position="96"/>
    </location>
</feature>
<feature type="domain" description="UPF0033" evidence="3">
    <location>
        <begin position="3"/>
        <end position="27"/>
    </location>
</feature>
<evidence type="ECO:0000313" key="5">
    <source>
        <dbReference type="Proteomes" id="UP000669239"/>
    </source>
</evidence>
<dbReference type="PANTHER" id="PTHR33279:SF6">
    <property type="entry name" value="SULFUR CARRIER PROTEIN YEDF-RELATED"/>
    <property type="match status" value="1"/>
</dbReference>
<dbReference type="NCBIfam" id="TIGR03527">
    <property type="entry name" value="selenium_YedF"/>
    <property type="match status" value="1"/>
</dbReference>
<evidence type="ECO:0000256" key="2">
    <source>
        <dbReference type="SAM" id="MobiDB-lite"/>
    </source>
</evidence>
<sequence>MRLDERGKQCPLPVIDTKKALERCSAGEIVEVTVDNEIAVQNLRKMADHKGLKSSFEKTGDREFQVRITAGNAEPGRSVGGQAAEGGQAGVGGQGAEDGQAAEGGQAAVGGQVAEGGQAGVGGMAAGNVLAAEGNEAAGAAQDAACQPDCRRKGMVVVLSSNRMGQGDEILGKLLMKGFVYALTEQDSLPETILLYNSGAYLSCEGSDNVEDLRNLEAQGVEILTCGTCLNHYGLGDKLKVGSVTNMYEIAERMTGARLLVRP</sequence>
<dbReference type="RefSeq" id="WP_165641598.1">
    <property type="nucleotide sequence ID" value="NZ_JAAITT010000036.1"/>
</dbReference>
<keyword evidence="5" id="KW-1185">Reference proteome</keyword>
<feature type="compositionally biased region" description="Low complexity" evidence="2">
    <location>
        <begin position="97"/>
        <end position="107"/>
    </location>
</feature>
<dbReference type="Gene3D" id="3.30.110.40">
    <property type="entry name" value="TusA-like domain"/>
    <property type="match status" value="1"/>
</dbReference>
<comment type="caution">
    <text evidence="4">The sequence shown here is derived from an EMBL/GenBank/DDBJ whole genome shotgun (WGS) entry which is preliminary data.</text>
</comment>
<name>A0ABX2HP12_9FIRM</name>
<dbReference type="InterPro" id="IPR036868">
    <property type="entry name" value="TusA-like_sf"/>
</dbReference>